<dbReference type="AlphaFoldDB" id="A0A0F4GJG2"/>
<proteinExistence type="predicted"/>
<dbReference type="STRING" id="1047168.A0A0F4GJG2"/>
<accession>A0A0F4GJG2</accession>
<keyword evidence="3" id="KW-1185">Reference proteome</keyword>
<evidence type="ECO:0008006" key="4">
    <source>
        <dbReference type="Google" id="ProtNLM"/>
    </source>
</evidence>
<comment type="caution">
    <text evidence="2">The sequence shown here is derived from an EMBL/GenBank/DDBJ whole genome shotgun (WGS) entry which is preliminary data.</text>
</comment>
<feature type="compositionally biased region" description="Acidic residues" evidence="1">
    <location>
        <begin position="486"/>
        <end position="503"/>
    </location>
</feature>
<sequence>MFSAKALRYLQGREPPKSSSKSLDDLPNELLGGICGYCDKPGIKALRLACRTTNHVATEYLFPEVVVFMNRDSLEACRGVAAHPIFSKTARNLWIQADRPRKTTLEEWDEGQKLITELDLRRLVLDRIDQELVVGSREHTAAKKAMFEKVCNQFHIENPPLSKEQRRSRHAHAVRLATDAGQMMRDQSLFACFREVLMKCDQIDSVDLTTCHNLRTATTEHNKSFAQGLLRPVGDLNEQESGVDAMTQLMLAASSVGFKPKKINLGNLSHRILINQEEFSDQLQELFTNVEHLVWTVYDHAKLGSYAYAYVDIASDLFETKALVSLMELTTKLQHLCLYLPDHTNGDNVTLQDIVGGTTWRYLTHLDIANFEAKPDDLTDLLIRHRDTLTHVELGTVCLKTGTWPECFESFAGKLPKIQQFEVRSRFSDDTIGESFLWFGWPDEKHNNARGEEVRKFIVTGGKECPTIHYQHYEGESTSEHRSEGNDEDGNDDLEGDEDDDEA</sequence>
<feature type="compositionally biased region" description="Basic and acidic residues" evidence="1">
    <location>
        <begin position="473"/>
        <end position="485"/>
    </location>
</feature>
<evidence type="ECO:0000256" key="1">
    <source>
        <dbReference type="SAM" id="MobiDB-lite"/>
    </source>
</evidence>
<dbReference type="EMBL" id="LAFY01000663">
    <property type="protein sequence ID" value="KJX96330.1"/>
    <property type="molecule type" value="Genomic_DNA"/>
</dbReference>
<protein>
    <recommendedName>
        <fullName evidence="4">F-box domain-containing protein</fullName>
    </recommendedName>
</protein>
<evidence type="ECO:0000313" key="2">
    <source>
        <dbReference type="EMBL" id="KJX96330.1"/>
    </source>
</evidence>
<reference evidence="2 3" key="1">
    <citation type="submission" date="2015-03" db="EMBL/GenBank/DDBJ databases">
        <title>RNA-seq based gene annotation and comparative genomics of four Zymoseptoria species reveal species-specific pathogenicity related genes and transposable element activity.</title>
        <authorList>
            <person name="Grandaubert J."/>
            <person name="Bhattacharyya A."/>
            <person name="Stukenbrock E.H."/>
        </authorList>
    </citation>
    <scope>NUCLEOTIDE SEQUENCE [LARGE SCALE GENOMIC DNA]</scope>
    <source>
        <strain evidence="2 3">Zb18110</strain>
    </source>
</reference>
<name>A0A0F4GJG2_9PEZI</name>
<evidence type="ECO:0000313" key="3">
    <source>
        <dbReference type="Proteomes" id="UP000033647"/>
    </source>
</evidence>
<dbReference type="Proteomes" id="UP000033647">
    <property type="component" value="Unassembled WGS sequence"/>
</dbReference>
<feature type="region of interest" description="Disordered" evidence="1">
    <location>
        <begin position="473"/>
        <end position="503"/>
    </location>
</feature>
<organism evidence="2 3">
    <name type="scientific">Zymoseptoria brevis</name>
    <dbReference type="NCBI Taxonomy" id="1047168"/>
    <lineage>
        <taxon>Eukaryota</taxon>
        <taxon>Fungi</taxon>
        <taxon>Dikarya</taxon>
        <taxon>Ascomycota</taxon>
        <taxon>Pezizomycotina</taxon>
        <taxon>Dothideomycetes</taxon>
        <taxon>Dothideomycetidae</taxon>
        <taxon>Mycosphaerellales</taxon>
        <taxon>Mycosphaerellaceae</taxon>
        <taxon>Zymoseptoria</taxon>
    </lineage>
</organism>
<dbReference type="OrthoDB" id="3892448at2759"/>
<gene>
    <name evidence="2" type="ORF">TI39_contig671g00004</name>
</gene>